<evidence type="ECO:0000259" key="6">
    <source>
        <dbReference type="PROSITE" id="PS50262"/>
    </source>
</evidence>
<evidence type="ECO:0000256" key="2">
    <source>
        <dbReference type="ARBA" id="ARBA00022692"/>
    </source>
</evidence>
<evidence type="ECO:0000256" key="1">
    <source>
        <dbReference type="ARBA" id="ARBA00004370"/>
    </source>
</evidence>
<comment type="subcellular location">
    <subcellularLocation>
        <location evidence="1">Membrane</location>
    </subcellularLocation>
</comment>
<keyword evidence="3 5" id="KW-1133">Transmembrane helix</keyword>
<feature type="transmembrane region" description="Helical" evidence="5">
    <location>
        <begin position="223"/>
        <end position="256"/>
    </location>
</feature>
<evidence type="ECO:0000256" key="5">
    <source>
        <dbReference type="SAM" id="Phobius"/>
    </source>
</evidence>
<dbReference type="InterPro" id="IPR019427">
    <property type="entry name" value="7TM_GPCR_serpentine_rcpt_Srw"/>
</dbReference>
<dbReference type="PANTHER" id="PTHR47419">
    <property type="entry name" value="DROMYOSUPPRESSIN RECEPTOR RELATED-RELATED"/>
    <property type="match status" value="1"/>
</dbReference>
<feature type="transmembrane region" description="Helical" evidence="5">
    <location>
        <begin position="32"/>
        <end position="54"/>
    </location>
</feature>
<gene>
    <name evidence="7" type="ORF">GCK72_018003</name>
</gene>
<name>A0A6A5GAE2_CAERE</name>
<dbReference type="GO" id="GO:0008528">
    <property type="term" value="F:G protein-coupled peptide receptor activity"/>
    <property type="evidence" value="ECO:0007669"/>
    <property type="project" value="InterPro"/>
</dbReference>
<dbReference type="AlphaFoldDB" id="A0A6A5GAE2"/>
<dbReference type="PROSITE" id="PS50262">
    <property type="entry name" value="G_PROTEIN_RECEP_F1_2"/>
    <property type="match status" value="1"/>
</dbReference>
<feature type="transmembrane region" description="Helical" evidence="5">
    <location>
        <begin position="157"/>
        <end position="175"/>
    </location>
</feature>
<reference evidence="7 8" key="1">
    <citation type="submission" date="2019-12" db="EMBL/GenBank/DDBJ databases">
        <title>Chromosome-level assembly of the Caenorhabditis remanei genome.</title>
        <authorList>
            <person name="Teterina A.A."/>
            <person name="Willis J.H."/>
            <person name="Phillips P.C."/>
        </authorList>
    </citation>
    <scope>NUCLEOTIDE SEQUENCE [LARGE SCALE GENOMIC DNA]</scope>
    <source>
        <strain evidence="7 8">PX506</strain>
        <tissue evidence="7">Whole organism</tissue>
    </source>
</reference>
<feature type="transmembrane region" description="Helical" evidence="5">
    <location>
        <begin position="66"/>
        <end position="86"/>
    </location>
</feature>
<evidence type="ECO:0000256" key="3">
    <source>
        <dbReference type="ARBA" id="ARBA00022989"/>
    </source>
</evidence>
<accession>A0A6A5GAE2</accession>
<dbReference type="EMBL" id="WUAV01000005">
    <property type="protein sequence ID" value="KAF1751449.1"/>
    <property type="molecule type" value="Genomic_DNA"/>
</dbReference>
<evidence type="ECO:0000313" key="8">
    <source>
        <dbReference type="Proteomes" id="UP000483820"/>
    </source>
</evidence>
<dbReference type="GO" id="GO:0016020">
    <property type="term" value="C:membrane"/>
    <property type="evidence" value="ECO:0007669"/>
    <property type="project" value="UniProtKB-SubCell"/>
</dbReference>
<dbReference type="CTD" id="9818978"/>
<organism evidence="7 8">
    <name type="scientific">Caenorhabditis remanei</name>
    <name type="common">Caenorhabditis vulgaris</name>
    <dbReference type="NCBI Taxonomy" id="31234"/>
    <lineage>
        <taxon>Eukaryota</taxon>
        <taxon>Metazoa</taxon>
        <taxon>Ecdysozoa</taxon>
        <taxon>Nematoda</taxon>
        <taxon>Chromadorea</taxon>
        <taxon>Rhabditida</taxon>
        <taxon>Rhabditina</taxon>
        <taxon>Rhabditomorpha</taxon>
        <taxon>Rhabditoidea</taxon>
        <taxon>Rhabditidae</taxon>
        <taxon>Peloderinae</taxon>
        <taxon>Caenorhabditis</taxon>
    </lineage>
</organism>
<dbReference type="InterPro" id="IPR017452">
    <property type="entry name" value="GPCR_Rhodpsn_7TM"/>
</dbReference>
<dbReference type="RefSeq" id="XP_053581257.1">
    <property type="nucleotide sequence ID" value="XM_053732344.1"/>
</dbReference>
<protein>
    <recommendedName>
        <fullName evidence="6">G-protein coupled receptors family 1 profile domain-containing protein</fullName>
    </recommendedName>
</protein>
<dbReference type="PANTHER" id="PTHR47419:SF1">
    <property type="entry name" value="G-PROTEIN COUPLED RECEPTORS FAMILY 1 PROFILE DOMAIN-CONTAINING PROTEIN"/>
    <property type="match status" value="1"/>
</dbReference>
<proteinExistence type="predicted"/>
<sequence length="326" mass="38147">MKLIEEMFDRITGSEKPYFKAFYKRIYAYLKLYLSSMAICLVVEMAFCRVMALYTTHSDKWNGRKYSLVISSVLWITVGLLCSAIIPMYSVTKLIKAIFERVNGYEKTYVEAVYNRIENYVEVYLTAMSDFLVVEMAFCRVMALYTRDCDKWRGRKYTLVISTILWIFVGITCGPIIPMTVLIPCCLNLIFFIMILWQLKKFEAHRRKTIKSMKSSIDNSSRMLQAILIMFLFVKTPQALLLIFNSLFMIDYYILIAPITTQFVEVLDVANSSTSFIFYCTMSSHFREVFVRLFVPEIVQRRMKSTETMMHVTVVASTKNLRVAWQ</sequence>
<dbReference type="Proteomes" id="UP000483820">
    <property type="component" value="Chromosome V"/>
</dbReference>
<feature type="domain" description="G-protein coupled receptors family 1 profile" evidence="6">
    <location>
        <begin position="1"/>
        <end position="279"/>
    </location>
</feature>
<keyword evidence="2 5" id="KW-0812">Transmembrane</keyword>
<feature type="transmembrane region" description="Helical" evidence="5">
    <location>
        <begin position="181"/>
        <end position="202"/>
    </location>
</feature>
<keyword evidence="4 5" id="KW-0472">Membrane</keyword>
<evidence type="ECO:0000256" key="4">
    <source>
        <dbReference type="ARBA" id="ARBA00023136"/>
    </source>
</evidence>
<dbReference type="SUPFAM" id="SSF81321">
    <property type="entry name" value="Family A G protein-coupled receptor-like"/>
    <property type="match status" value="1"/>
</dbReference>
<dbReference type="Gene3D" id="1.20.1070.10">
    <property type="entry name" value="Rhodopsin 7-helix transmembrane proteins"/>
    <property type="match status" value="1"/>
</dbReference>
<evidence type="ECO:0000313" key="7">
    <source>
        <dbReference type="EMBL" id="KAF1751449.1"/>
    </source>
</evidence>
<comment type="caution">
    <text evidence="7">The sequence shown here is derived from an EMBL/GenBank/DDBJ whole genome shotgun (WGS) entry which is preliminary data.</text>
</comment>
<dbReference type="GeneID" id="9818978"/>
<dbReference type="KEGG" id="crq:GCK72_018003"/>
<dbReference type="Pfam" id="PF10324">
    <property type="entry name" value="7TM_GPCR_Srw"/>
    <property type="match status" value="1"/>
</dbReference>